<dbReference type="GeneID" id="37039836"/>
<evidence type="ECO:0008006" key="4">
    <source>
        <dbReference type="Google" id="ProtNLM"/>
    </source>
</evidence>
<reference evidence="2 3" key="1">
    <citation type="journal article" date="2018" name="Mol. Biol. Evol.">
        <title>Broad Genomic Sampling Reveals a Smut Pathogenic Ancestry of the Fungal Clade Ustilaginomycotina.</title>
        <authorList>
            <person name="Kijpornyongpan T."/>
            <person name="Mondo S.J."/>
            <person name="Barry K."/>
            <person name="Sandor L."/>
            <person name="Lee J."/>
            <person name="Lipzen A."/>
            <person name="Pangilinan J."/>
            <person name="LaButti K."/>
            <person name="Hainaut M."/>
            <person name="Henrissat B."/>
            <person name="Grigoriev I.V."/>
            <person name="Spatafora J.W."/>
            <person name="Aime M.C."/>
        </authorList>
    </citation>
    <scope>NUCLEOTIDE SEQUENCE [LARGE SCALE GENOMIC DNA]</scope>
    <source>
        <strain evidence="2 3">MCA 4198</strain>
    </source>
</reference>
<dbReference type="InParanoid" id="A0A316YN93"/>
<feature type="signal peptide" evidence="1">
    <location>
        <begin position="1"/>
        <end position="20"/>
    </location>
</feature>
<sequence>MRNLAIFLELFCIVSLSVSAASIDKRIVPPLKCDSNPFHESTLTVIPADQHSDQQYDKHSENMIVPTVPLNSRDLLNDYRNGEAWNHYLYKRSELDVSQERDFGVGVQDNRLVPYAYKDHGANPTFKFYTCHSDMMGYSKEDDGQGNKVVYGHLKPSDQADRCITAATLLRRNERYKVENCEHSDDSGQFLQWWRLDINVKRYEDGTVSKL</sequence>
<evidence type="ECO:0000313" key="3">
    <source>
        <dbReference type="Proteomes" id="UP000245768"/>
    </source>
</evidence>
<keyword evidence="3" id="KW-1185">Reference proteome</keyword>
<keyword evidence="1" id="KW-0732">Signal</keyword>
<dbReference type="EMBL" id="KZ819636">
    <property type="protein sequence ID" value="PWN90681.1"/>
    <property type="molecule type" value="Genomic_DNA"/>
</dbReference>
<proteinExistence type="predicted"/>
<dbReference type="RefSeq" id="XP_025377879.1">
    <property type="nucleotide sequence ID" value="XM_025517920.1"/>
</dbReference>
<gene>
    <name evidence="2" type="ORF">FA10DRAFT_121145</name>
</gene>
<name>A0A316YN93_9BASI</name>
<evidence type="ECO:0000256" key="1">
    <source>
        <dbReference type="SAM" id="SignalP"/>
    </source>
</evidence>
<dbReference type="Proteomes" id="UP000245768">
    <property type="component" value="Unassembled WGS sequence"/>
</dbReference>
<evidence type="ECO:0000313" key="2">
    <source>
        <dbReference type="EMBL" id="PWN90681.1"/>
    </source>
</evidence>
<organism evidence="2 3">
    <name type="scientific">Acaromyces ingoldii</name>
    <dbReference type="NCBI Taxonomy" id="215250"/>
    <lineage>
        <taxon>Eukaryota</taxon>
        <taxon>Fungi</taxon>
        <taxon>Dikarya</taxon>
        <taxon>Basidiomycota</taxon>
        <taxon>Ustilaginomycotina</taxon>
        <taxon>Exobasidiomycetes</taxon>
        <taxon>Exobasidiales</taxon>
        <taxon>Cryptobasidiaceae</taxon>
        <taxon>Acaromyces</taxon>
    </lineage>
</organism>
<feature type="chain" id="PRO_5016300589" description="Ricin B lectin domain-containing protein" evidence="1">
    <location>
        <begin position="21"/>
        <end position="211"/>
    </location>
</feature>
<dbReference type="AlphaFoldDB" id="A0A316YN93"/>
<protein>
    <recommendedName>
        <fullName evidence="4">Ricin B lectin domain-containing protein</fullName>
    </recommendedName>
</protein>
<accession>A0A316YN93</accession>